<accession>A0AAU8JHE2</accession>
<sequence>MNFQFRPLELPPIPQPKAKELINLANGTGGSSPIAPPELPPGVPKYQATMPRSLDDILADIEKGTGEKVTILEWVYLFYAKEDWDRQQGSDRAKSSSQAIWQFAISEYKHKIKSRLFWRLALFYDSKCQDIKVLPPSLADAFPEFVSPLKKSDSLTVDILSALAEYTKSHNTFNLCKTITRICFQELLTPKKLLKKANLPPDVYPLDVGAFQAMIKEFNAQNNPNRKQASLLINCLEEMSEKPQLHGVEYLLTNVSKEIAGQFPDIMVKWVKQNYGSTAPNSRWNQLSQEAKDALQKWLELLSYKYFDKLVKILLDKLDLPDWEWNQLKSRRGFWSNYSDRFGRMRIVLPQSSQKAIKEAIGSEFEHQDISILEEDGSEPTEVCIFDFGDCCIVEFFRGLGSETRVFNVQDYPNIKTKLFESPTLSLKRLRCLGGEVHDHKFLWQGYCEKLLRNRNIYPNEGTEDFIGLKVPHNQYNRETGLPAPSFSEQEERRHKLKHWEREMAEIQRAADLFCRNLSG</sequence>
<organism evidence="2">
    <name type="scientific">Planktothricoides raciborskii GIHE-MW2</name>
    <dbReference type="NCBI Taxonomy" id="2792601"/>
    <lineage>
        <taxon>Bacteria</taxon>
        <taxon>Bacillati</taxon>
        <taxon>Cyanobacteriota</taxon>
        <taxon>Cyanophyceae</taxon>
        <taxon>Oscillatoriophycideae</taxon>
        <taxon>Oscillatoriales</taxon>
        <taxon>Oscillatoriaceae</taxon>
        <taxon>Planktothricoides</taxon>
    </lineage>
</organism>
<dbReference type="Pfam" id="PF15611">
    <property type="entry name" value="EH_Signature"/>
    <property type="match status" value="1"/>
</dbReference>
<protein>
    <submittedName>
        <fullName evidence="2">EH signature domain-containing protein</fullName>
    </submittedName>
</protein>
<dbReference type="RefSeq" id="WP_354635871.1">
    <property type="nucleotide sequence ID" value="NZ_CP159837.1"/>
</dbReference>
<name>A0AAU8JHE2_9CYAN</name>
<reference evidence="2" key="1">
    <citation type="submission" date="2024-07" db="EMBL/GenBank/DDBJ databases">
        <authorList>
            <person name="Kim Y.J."/>
            <person name="Jeong J.Y."/>
        </authorList>
    </citation>
    <scope>NUCLEOTIDE SEQUENCE</scope>
    <source>
        <strain evidence="2">GIHE-MW2</strain>
    </source>
</reference>
<evidence type="ECO:0000259" key="1">
    <source>
        <dbReference type="Pfam" id="PF15611"/>
    </source>
</evidence>
<dbReference type="AlphaFoldDB" id="A0AAU8JHE2"/>
<proteinExistence type="predicted"/>
<feature type="domain" description="Zorya protein ZorC EH" evidence="1">
    <location>
        <begin position="237"/>
        <end position="448"/>
    </location>
</feature>
<gene>
    <name evidence="2" type="ORF">ABWT76_001498</name>
</gene>
<dbReference type="EMBL" id="CP159837">
    <property type="protein sequence ID" value="XCM38638.1"/>
    <property type="molecule type" value="Genomic_DNA"/>
</dbReference>
<dbReference type="InterPro" id="IPR028943">
    <property type="entry name" value="ZorC_EH_Signature_dom"/>
</dbReference>
<evidence type="ECO:0000313" key="2">
    <source>
        <dbReference type="EMBL" id="XCM38638.1"/>
    </source>
</evidence>